<dbReference type="GO" id="GO:0051213">
    <property type="term" value="F:dioxygenase activity"/>
    <property type="evidence" value="ECO:0007669"/>
    <property type="project" value="UniProtKB-KW"/>
</dbReference>
<dbReference type="InterPro" id="IPR029068">
    <property type="entry name" value="Glyas_Bleomycin-R_OHBP_Dase"/>
</dbReference>
<dbReference type="SUPFAM" id="SSF54593">
    <property type="entry name" value="Glyoxalase/Bleomycin resistance protein/Dihydroxybiphenyl dioxygenase"/>
    <property type="match status" value="1"/>
</dbReference>
<organism evidence="2 3">
    <name type="scientific">Pseudoteredinibacter isoporae</name>
    <dbReference type="NCBI Taxonomy" id="570281"/>
    <lineage>
        <taxon>Bacteria</taxon>
        <taxon>Pseudomonadati</taxon>
        <taxon>Pseudomonadota</taxon>
        <taxon>Gammaproteobacteria</taxon>
        <taxon>Cellvibrionales</taxon>
        <taxon>Cellvibrionaceae</taxon>
        <taxon>Pseudoteredinibacter</taxon>
    </lineage>
</organism>
<keyword evidence="2" id="KW-0223">Dioxygenase</keyword>
<keyword evidence="3" id="KW-1185">Reference proteome</keyword>
<dbReference type="Pfam" id="PF00903">
    <property type="entry name" value="Glyoxalase"/>
    <property type="match status" value="1"/>
</dbReference>
<reference evidence="2 3" key="1">
    <citation type="submission" date="2020-08" db="EMBL/GenBank/DDBJ databases">
        <title>Genomic Encyclopedia of Type Strains, Phase IV (KMG-IV): sequencing the most valuable type-strain genomes for metagenomic binning, comparative biology and taxonomic classification.</title>
        <authorList>
            <person name="Goeker M."/>
        </authorList>
    </citation>
    <scope>NUCLEOTIDE SEQUENCE [LARGE SCALE GENOMIC DNA]</scope>
    <source>
        <strain evidence="2 3">DSM 22368</strain>
    </source>
</reference>
<dbReference type="CDD" id="cd07262">
    <property type="entry name" value="VOC_like"/>
    <property type="match status" value="1"/>
</dbReference>
<keyword evidence="2" id="KW-0456">Lyase</keyword>
<proteinExistence type="predicted"/>
<dbReference type="Proteomes" id="UP000528457">
    <property type="component" value="Unassembled WGS sequence"/>
</dbReference>
<dbReference type="InParanoid" id="A0A7X0MX20"/>
<evidence type="ECO:0000313" key="2">
    <source>
        <dbReference type="EMBL" id="MBB6523023.1"/>
    </source>
</evidence>
<dbReference type="RefSeq" id="WP_166843983.1">
    <property type="nucleotide sequence ID" value="NZ_JAAONY010000003.1"/>
</dbReference>
<sequence length="130" mass="13957">MNIIDHLSLGAPCIDKAAAFYDGLLESLNIQCLAKSDGFVAYGKDSIQFLLIKPENQQAPSAGNGTHIAFSANSQEAVDNFHAYAIANGGECAGEPGPRESYPIPDVYTTFVRDPFGNKLEAIFNGFNKL</sequence>
<dbReference type="PANTHER" id="PTHR35006:SF2">
    <property type="entry name" value="GLYOXALASE FAMILY PROTEIN (AFU_ORTHOLOGUE AFUA_5G14830)"/>
    <property type="match status" value="1"/>
</dbReference>
<dbReference type="PROSITE" id="PS51819">
    <property type="entry name" value="VOC"/>
    <property type="match status" value="1"/>
</dbReference>
<dbReference type="PANTHER" id="PTHR35006">
    <property type="entry name" value="GLYOXALASE FAMILY PROTEIN (AFU_ORTHOLOGUE AFUA_5G14830)"/>
    <property type="match status" value="1"/>
</dbReference>
<dbReference type="GO" id="GO:0016829">
    <property type="term" value="F:lyase activity"/>
    <property type="evidence" value="ECO:0007669"/>
    <property type="project" value="UniProtKB-KW"/>
</dbReference>
<dbReference type="Gene3D" id="3.10.180.10">
    <property type="entry name" value="2,3-Dihydroxybiphenyl 1,2-Dioxygenase, domain 1"/>
    <property type="match status" value="1"/>
</dbReference>
<accession>A0A7X0MX20</accession>
<comment type="caution">
    <text evidence="2">The sequence shown here is derived from an EMBL/GenBank/DDBJ whole genome shotgun (WGS) entry which is preliminary data.</text>
</comment>
<evidence type="ECO:0000259" key="1">
    <source>
        <dbReference type="PROSITE" id="PS51819"/>
    </source>
</evidence>
<protein>
    <submittedName>
        <fullName evidence="2">Catechol 2,3-dioxygenase-like lactoylglutathione lyase family enzyme</fullName>
    </submittedName>
</protein>
<dbReference type="EMBL" id="JACHHT010000003">
    <property type="protein sequence ID" value="MBB6523023.1"/>
    <property type="molecule type" value="Genomic_DNA"/>
</dbReference>
<name>A0A7X0MX20_9GAMM</name>
<dbReference type="InterPro" id="IPR004360">
    <property type="entry name" value="Glyas_Fos-R_dOase_dom"/>
</dbReference>
<keyword evidence="2" id="KW-0560">Oxidoreductase</keyword>
<dbReference type="AlphaFoldDB" id="A0A7X0MX20"/>
<gene>
    <name evidence="2" type="ORF">HNR48_003325</name>
</gene>
<feature type="domain" description="VOC" evidence="1">
    <location>
        <begin position="3"/>
        <end position="125"/>
    </location>
</feature>
<evidence type="ECO:0000313" key="3">
    <source>
        <dbReference type="Proteomes" id="UP000528457"/>
    </source>
</evidence>
<dbReference type="InterPro" id="IPR037523">
    <property type="entry name" value="VOC_core"/>
</dbReference>